<sequence length="126" mass="14403">MGRDVWKRRALCGGIIVPRVSSLSHKVEVSVVEPQRTRNIALISLYTFSSAVLVMTCMTSHTYSFRPQQCRRIRFRHPASGEYTSPSCFRFSHMQPPRRSNTNHAITFSLGGRVRATTVCMFPLQR</sequence>
<keyword evidence="1" id="KW-1133">Transmembrane helix</keyword>
<keyword evidence="1" id="KW-0472">Membrane</keyword>
<evidence type="ECO:0000256" key="1">
    <source>
        <dbReference type="SAM" id="Phobius"/>
    </source>
</evidence>
<organism evidence="2 3">
    <name type="scientific">Pholiota conissans</name>
    <dbReference type="NCBI Taxonomy" id="109636"/>
    <lineage>
        <taxon>Eukaryota</taxon>
        <taxon>Fungi</taxon>
        <taxon>Dikarya</taxon>
        <taxon>Basidiomycota</taxon>
        <taxon>Agaricomycotina</taxon>
        <taxon>Agaricomycetes</taxon>
        <taxon>Agaricomycetidae</taxon>
        <taxon>Agaricales</taxon>
        <taxon>Agaricineae</taxon>
        <taxon>Strophariaceae</taxon>
        <taxon>Pholiota</taxon>
    </lineage>
</organism>
<feature type="transmembrane region" description="Helical" evidence="1">
    <location>
        <begin position="46"/>
        <end position="65"/>
    </location>
</feature>
<evidence type="ECO:0000313" key="3">
    <source>
        <dbReference type="Proteomes" id="UP000807469"/>
    </source>
</evidence>
<name>A0A9P5YN43_9AGAR</name>
<gene>
    <name evidence="2" type="ORF">BDN70DRAFT_556010</name>
</gene>
<keyword evidence="1" id="KW-0812">Transmembrane</keyword>
<proteinExistence type="predicted"/>
<dbReference type="AlphaFoldDB" id="A0A9P5YN43"/>
<dbReference type="EMBL" id="MU155652">
    <property type="protein sequence ID" value="KAF9471614.1"/>
    <property type="molecule type" value="Genomic_DNA"/>
</dbReference>
<accession>A0A9P5YN43</accession>
<protein>
    <submittedName>
        <fullName evidence="2">Uncharacterized protein</fullName>
    </submittedName>
</protein>
<evidence type="ECO:0000313" key="2">
    <source>
        <dbReference type="EMBL" id="KAF9471614.1"/>
    </source>
</evidence>
<keyword evidence="3" id="KW-1185">Reference proteome</keyword>
<dbReference type="Proteomes" id="UP000807469">
    <property type="component" value="Unassembled WGS sequence"/>
</dbReference>
<comment type="caution">
    <text evidence="2">The sequence shown here is derived from an EMBL/GenBank/DDBJ whole genome shotgun (WGS) entry which is preliminary data.</text>
</comment>
<reference evidence="2" key="1">
    <citation type="submission" date="2020-11" db="EMBL/GenBank/DDBJ databases">
        <authorList>
            <consortium name="DOE Joint Genome Institute"/>
            <person name="Ahrendt S."/>
            <person name="Riley R."/>
            <person name="Andreopoulos W."/>
            <person name="Labutti K."/>
            <person name="Pangilinan J."/>
            <person name="Ruiz-Duenas F.J."/>
            <person name="Barrasa J.M."/>
            <person name="Sanchez-Garcia M."/>
            <person name="Camarero S."/>
            <person name="Miyauchi S."/>
            <person name="Serrano A."/>
            <person name="Linde D."/>
            <person name="Babiker R."/>
            <person name="Drula E."/>
            <person name="Ayuso-Fernandez I."/>
            <person name="Pacheco R."/>
            <person name="Padilla G."/>
            <person name="Ferreira P."/>
            <person name="Barriuso J."/>
            <person name="Kellner H."/>
            <person name="Castanera R."/>
            <person name="Alfaro M."/>
            <person name="Ramirez L."/>
            <person name="Pisabarro A.G."/>
            <person name="Kuo A."/>
            <person name="Tritt A."/>
            <person name="Lipzen A."/>
            <person name="He G."/>
            <person name="Yan M."/>
            <person name="Ng V."/>
            <person name="Cullen D."/>
            <person name="Martin F."/>
            <person name="Rosso M.-N."/>
            <person name="Henrissat B."/>
            <person name="Hibbett D."/>
            <person name="Martinez A.T."/>
            <person name="Grigoriev I.V."/>
        </authorList>
    </citation>
    <scope>NUCLEOTIDE SEQUENCE</scope>
    <source>
        <strain evidence="2">CIRM-BRFM 674</strain>
    </source>
</reference>